<evidence type="ECO:0000256" key="2">
    <source>
        <dbReference type="SAM" id="SignalP"/>
    </source>
</evidence>
<feature type="chain" id="PRO_5036260598" evidence="2">
    <location>
        <begin position="20"/>
        <end position="169"/>
    </location>
</feature>
<feature type="compositionally biased region" description="Basic residues" evidence="1">
    <location>
        <begin position="143"/>
        <end position="155"/>
    </location>
</feature>
<reference evidence="3" key="1">
    <citation type="submission" date="2021-05" db="EMBL/GenBank/DDBJ databases">
        <authorList>
            <person name="Alioto T."/>
            <person name="Alioto T."/>
            <person name="Gomez Garrido J."/>
        </authorList>
    </citation>
    <scope>NUCLEOTIDE SEQUENCE</scope>
</reference>
<dbReference type="EMBL" id="HBUE01280169">
    <property type="protein sequence ID" value="CAG6568527.1"/>
    <property type="molecule type" value="Transcribed_RNA"/>
</dbReference>
<evidence type="ECO:0000313" key="3">
    <source>
        <dbReference type="EMBL" id="CAG6517009.1"/>
    </source>
</evidence>
<accession>A0A8D8DU14</accession>
<protein>
    <submittedName>
        <fullName evidence="3">(northern house mosquito) hypothetical protein</fullName>
    </submittedName>
</protein>
<sequence>MVQIHLFFILTHIHRGCISLLPVWIRFASNPGSVPDQIHRCLAAGALQPKEEEAALVFFLHTQTLLLARLLFSSRGGGSFTKFRTDPRGKTVPTRRKTLATTGKYHPAMHGAPGHRLALVWSGFERDLAVPKRISTQSGWGGKKTRKTSSRRRRQQQQLSAIKTHVREW</sequence>
<name>A0A8D8DU14_CULPI</name>
<proteinExistence type="predicted"/>
<evidence type="ECO:0000256" key="1">
    <source>
        <dbReference type="SAM" id="MobiDB-lite"/>
    </source>
</evidence>
<feature type="region of interest" description="Disordered" evidence="1">
    <location>
        <begin position="135"/>
        <end position="164"/>
    </location>
</feature>
<organism evidence="3">
    <name type="scientific">Culex pipiens</name>
    <name type="common">House mosquito</name>
    <dbReference type="NCBI Taxonomy" id="7175"/>
    <lineage>
        <taxon>Eukaryota</taxon>
        <taxon>Metazoa</taxon>
        <taxon>Ecdysozoa</taxon>
        <taxon>Arthropoda</taxon>
        <taxon>Hexapoda</taxon>
        <taxon>Insecta</taxon>
        <taxon>Pterygota</taxon>
        <taxon>Neoptera</taxon>
        <taxon>Endopterygota</taxon>
        <taxon>Diptera</taxon>
        <taxon>Nematocera</taxon>
        <taxon>Culicoidea</taxon>
        <taxon>Culicidae</taxon>
        <taxon>Culicinae</taxon>
        <taxon>Culicini</taxon>
        <taxon>Culex</taxon>
        <taxon>Culex</taxon>
    </lineage>
</organism>
<keyword evidence="2" id="KW-0732">Signal</keyword>
<dbReference type="AlphaFoldDB" id="A0A8D8DU14"/>
<dbReference type="EMBL" id="HBUE01174654">
    <property type="protein sequence ID" value="CAG6517009.1"/>
    <property type="molecule type" value="Transcribed_RNA"/>
</dbReference>
<feature type="signal peptide" evidence="2">
    <location>
        <begin position="1"/>
        <end position="19"/>
    </location>
</feature>